<dbReference type="RefSeq" id="XP_024586190.1">
    <property type="nucleotide sequence ID" value="XM_024721052.1"/>
</dbReference>
<keyword evidence="4" id="KW-1185">Reference proteome</keyword>
<accession>A0A0P1B4Y1</accession>
<dbReference type="InterPro" id="IPR050693">
    <property type="entry name" value="Hsp70_NEF-Inhibitors"/>
</dbReference>
<name>A0A0P1B4Y1_PLAHL</name>
<dbReference type="SUPFAM" id="SSF48371">
    <property type="entry name" value="ARM repeat"/>
    <property type="match status" value="1"/>
</dbReference>
<dbReference type="Proteomes" id="UP000054928">
    <property type="component" value="Unassembled WGS sequence"/>
</dbReference>
<reference evidence="4" key="1">
    <citation type="submission" date="2014-09" db="EMBL/GenBank/DDBJ databases">
        <authorList>
            <person name="Sharma Rahul"/>
            <person name="Thines Marco"/>
        </authorList>
    </citation>
    <scope>NUCLEOTIDE SEQUENCE [LARGE SCALE GENOMIC DNA]</scope>
</reference>
<dbReference type="InterPro" id="IPR011989">
    <property type="entry name" value="ARM-like"/>
</dbReference>
<organism evidence="3 4">
    <name type="scientific">Plasmopara halstedii</name>
    <name type="common">Downy mildew of sunflower</name>
    <dbReference type="NCBI Taxonomy" id="4781"/>
    <lineage>
        <taxon>Eukaryota</taxon>
        <taxon>Sar</taxon>
        <taxon>Stramenopiles</taxon>
        <taxon>Oomycota</taxon>
        <taxon>Peronosporomycetes</taxon>
        <taxon>Peronosporales</taxon>
        <taxon>Peronosporaceae</taxon>
        <taxon>Plasmopara</taxon>
    </lineage>
</organism>
<dbReference type="OMA" id="QIMAMAV"/>
<dbReference type="PANTHER" id="PTHR19316">
    <property type="entry name" value="PROTEIN FOLDING REGULATOR"/>
    <property type="match status" value="1"/>
</dbReference>
<feature type="signal peptide" evidence="2">
    <location>
        <begin position="1"/>
        <end position="26"/>
    </location>
</feature>
<evidence type="ECO:0000313" key="3">
    <source>
        <dbReference type="EMBL" id="CEG49821.1"/>
    </source>
</evidence>
<sequence>MLSNGLKSCHWLVLSAILLLVETARALPADEHSELSVSNTESESPVTVPDFVATSEWQELLPDQVVPRGLHIRLNMETGKREAKMVETDKESEEHMRAIAIGSNAQEATISVATDISGNVVMGEIADDIHLATDEGDKYDAFEDYSGNGESNDGDQDEVPPAEPNWNHEKMYEVLQALPEPPKIDGMDIHLAHDKLTAAEFRNQIVTLWKRRQAELKVALESLQDDAKYLGKLLQQLNEAEQRGDTDNQLSVLEVLEWEVQDLDKTHVFNYIGGFGVVAKYLNSTILPVRASVAWVIGSAVKNYRDGQEWAIDAGCIPLLIESLKLKSSSDKKDATDVLEVKKKSIYALSSIIRANARGQRLFLLHDGPGILAGIFNDAYPAKLQLKVLFFVYDLMVEASAMSLHHTTGLESALINLAKTFQSLEWCERFSTTFVTMAPQLAHRQVIELVDALRHQLPKCQQIYQVSGVKSVVGVLSKRLTEDAELDAEEKKELAMLFEDFQSRL</sequence>
<evidence type="ECO:0000256" key="2">
    <source>
        <dbReference type="SAM" id="SignalP"/>
    </source>
</evidence>
<evidence type="ECO:0000256" key="1">
    <source>
        <dbReference type="SAM" id="MobiDB-lite"/>
    </source>
</evidence>
<dbReference type="InterPro" id="IPR016024">
    <property type="entry name" value="ARM-type_fold"/>
</dbReference>
<keyword evidence="2" id="KW-0732">Signal</keyword>
<feature type="chain" id="PRO_5006059185" evidence="2">
    <location>
        <begin position="27"/>
        <end position="505"/>
    </location>
</feature>
<proteinExistence type="predicted"/>
<dbReference type="EMBL" id="CCYD01003101">
    <property type="protein sequence ID" value="CEG49821.1"/>
    <property type="molecule type" value="Genomic_DNA"/>
</dbReference>
<dbReference type="GeneID" id="36402618"/>
<dbReference type="AlphaFoldDB" id="A0A0P1B4Y1"/>
<dbReference type="GO" id="GO:0000774">
    <property type="term" value="F:adenyl-nucleotide exchange factor activity"/>
    <property type="evidence" value="ECO:0007669"/>
    <property type="project" value="TreeGrafter"/>
</dbReference>
<protein>
    <submittedName>
        <fullName evidence="3">RxLR-like protein</fullName>
    </submittedName>
</protein>
<feature type="region of interest" description="Disordered" evidence="1">
    <location>
        <begin position="143"/>
        <end position="165"/>
    </location>
</feature>
<dbReference type="OrthoDB" id="448649at2759"/>
<dbReference type="Gene3D" id="1.25.10.10">
    <property type="entry name" value="Leucine-rich Repeat Variant"/>
    <property type="match status" value="1"/>
</dbReference>
<dbReference type="GO" id="GO:0005783">
    <property type="term" value="C:endoplasmic reticulum"/>
    <property type="evidence" value="ECO:0007669"/>
    <property type="project" value="TreeGrafter"/>
</dbReference>
<evidence type="ECO:0000313" key="4">
    <source>
        <dbReference type="Proteomes" id="UP000054928"/>
    </source>
</evidence>
<dbReference type="PANTHER" id="PTHR19316:SF18">
    <property type="entry name" value="HSP70-BINDING PROTEIN 1"/>
    <property type="match status" value="1"/>
</dbReference>
<dbReference type="STRING" id="4781.A0A0P1B4Y1"/>